<evidence type="ECO:0000256" key="1">
    <source>
        <dbReference type="SAM" id="MobiDB-lite"/>
    </source>
</evidence>
<dbReference type="Proteomes" id="UP000193218">
    <property type="component" value="Unassembled WGS sequence"/>
</dbReference>
<dbReference type="Gene3D" id="2.60.120.260">
    <property type="entry name" value="Galactose-binding domain-like"/>
    <property type="match status" value="2"/>
</dbReference>
<evidence type="ECO:0000313" key="3">
    <source>
        <dbReference type="EMBL" id="ORX40616.1"/>
    </source>
</evidence>
<name>A0A1Y1UT60_9TREE</name>
<dbReference type="STRING" id="4999.A0A1Y1UT60"/>
<evidence type="ECO:0000313" key="4">
    <source>
        <dbReference type="Proteomes" id="UP000193218"/>
    </source>
</evidence>
<feature type="transmembrane region" description="Helical" evidence="2">
    <location>
        <begin position="351"/>
        <end position="372"/>
    </location>
</feature>
<keyword evidence="2" id="KW-0812">Transmembrane</keyword>
<gene>
    <name evidence="3" type="ORF">BD324DRAFT_647538</name>
</gene>
<dbReference type="InParanoid" id="A0A1Y1UT60"/>
<dbReference type="EMBL" id="NBSH01000001">
    <property type="protein sequence ID" value="ORX40616.1"/>
    <property type="molecule type" value="Genomic_DNA"/>
</dbReference>
<dbReference type="AlphaFoldDB" id="A0A1Y1UT60"/>
<reference evidence="3 4" key="1">
    <citation type="submission" date="2017-03" db="EMBL/GenBank/DDBJ databases">
        <title>Widespread Adenine N6-methylation of Active Genes in Fungi.</title>
        <authorList>
            <consortium name="DOE Joint Genome Institute"/>
            <person name="Mondo S.J."/>
            <person name="Dannebaum R.O."/>
            <person name="Kuo R.C."/>
            <person name="Louie K.B."/>
            <person name="Bewick A.J."/>
            <person name="Labutti K."/>
            <person name="Haridas S."/>
            <person name="Kuo A."/>
            <person name="Salamov A."/>
            <person name="Ahrendt S.R."/>
            <person name="Lau R."/>
            <person name="Bowen B.P."/>
            <person name="Lipzen A."/>
            <person name="Sullivan W."/>
            <person name="Andreopoulos W.B."/>
            <person name="Clum A."/>
            <person name="Lindquist E."/>
            <person name="Daum C."/>
            <person name="Northen T.R."/>
            <person name="Ramamoorthy G."/>
            <person name="Schmitz R.J."/>
            <person name="Gryganskyi A."/>
            <person name="Culley D."/>
            <person name="Magnuson J."/>
            <person name="James T.Y."/>
            <person name="O'Malley M.A."/>
            <person name="Stajich J.E."/>
            <person name="Spatafora J.W."/>
            <person name="Visel A."/>
            <person name="Grigoriev I.V."/>
        </authorList>
    </citation>
    <scope>NUCLEOTIDE SEQUENCE [LARGE SCALE GENOMIC DNA]</scope>
    <source>
        <strain evidence="3 4">NRRL Y-17943</strain>
    </source>
</reference>
<feature type="compositionally biased region" description="Low complexity" evidence="1">
    <location>
        <begin position="328"/>
        <end position="337"/>
    </location>
</feature>
<comment type="caution">
    <text evidence="3">The sequence shown here is derived from an EMBL/GenBank/DDBJ whole genome shotgun (WGS) entry which is preliminary data.</text>
</comment>
<dbReference type="OrthoDB" id="2563128at2759"/>
<dbReference type="GeneID" id="33559489"/>
<protein>
    <submittedName>
        <fullName evidence="3">Uncharacterized protein</fullName>
    </submittedName>
</protein>
<sequence>MTSTVIIDDASPQIQYFSLPKNGGGGWTTFMNDSVQGHFYGQTRHLSTGLGDYLSLTFRGSGVSAIGPYNENHGNYTVTIDDKSIGQFSGVADWQMTNLLPDITDLDPMVDHTLVITNAGNPGKPNSVYLSFDYIQVTYPLPSQEYTSAVDDTSSAFAFDTGWTSKNDSSGICFTGYAVQLFGTVTQGSGNYTVSLDSGEEQQFNSNDPVNTLRRVPIYTALGLEQGPHTLTLRNVPTNQGDHCNIDYAVVNSTVEAESSSLRPTTSVGGNIENAVSSSSNPVSRTASPIAAVGGPRLPTGMNISGAISIFGPSPSLPSPSHQQSAVTISTTDTGSSSDDHNERDVSTGTVAGICSVLTIALIAVMIGFCVWRKKRLRGEDDESDFDDQELMIEYEAPTARSLIISWFHRRRDTMGRL</sequence>
<evidence type="ECO:0000256" key="2">
    <source>
        <dbReference type="SAM" id="Phobius"/>
    </source>
</evidence>
<keyword evidence="2" id="KW-1133">Transmembrane helix</keyword>
<dbReference type="RefSeq" id="XP_021874295.1">
    <property type="nucleotide sequence ID" value="XM_022017680.1"/>
</dbReference>
<organism evidence="3 4">
    <name type="scientific">Kockovaella imperatae</name>
    <dbReference type="NCBI Taxonomy" id="4999"/>
    <lineage>
        <taxon>Eukaryota</taxon>
        <taxon>Fungi</taxon>
        <taxon>Dikarya</taxon>
        <taxon>Basidiomycota</taxon>
        <taxon>Agaricomycotina</taxon>
        <taxon>Tremellomycetes</taxon>
        <taxon>Tremellales</taxon>
        <taxon>Cuniculitremaceae</taxon>
        <taxon>Kockovaella</taxon>
    </lineage>
</organism>
<feature type="region of interest" description="Disordered" evidence="1">
    <location>
        <begin position="312"/>
        <end position="345"/>
    </location>
</feature>
<keyword evidence="2" id="KW-0472">Membrane</keyword>
<accession>A0A1Y1UT60</accession>
<keyword evidence="4" id="KW-1185">Reference proteome</keyword>
<feature type="region of interest" description="Disordered" evidence="1">
    <location>
        <begin position="261"/>
        <end position="287"/>
    </location>
</feature>
<proteinExistence type="predicted"/>